<dbReference type="EMBL" id="JABBFW010000024">
    <property type="protein sequence ID" value="NML17919.1"/>
    <property type="molecule type" value="Genomic_DNA"/>
</dbReference>
<name>A0A848FI20_9BURK</name>
<dbReference type="InterPro" id="IPR016032">
    <property type="entry name" value="Sig_transdc_resp-reg_C-effctor"/>
</dbReference>
<dbReference type="GO" id="GO:0003677">
    <property type="term" value="F:DNA binding"/>
    <property type="evidence" value="ECO:0007669"/>
    <property type="project" value="UniProtKB-KW"/>
</dbReference>
<evidence type="ECO:0000259" key="4">
    <source>
        <dbReference type="PROSITE" id="PS50043"/>
    </source>
</evidence>
<evidence type="ECO:0000256" key="2">
    <source>
        <dbReference type="ARBA" id="ARBA00023125"/>
    </source>
</evidence>
<comment type="caution">
    <text evidence="6">The sequence shown here is derived from an EMBL/GenBank/DDBJ whole genome shotgun (WGS) entry which is preliminary data.</text>
</comment>
<dbReference type="PROSITE" id="PS00622">
    <property type="entry name" value="HTH_LUXR_1"/>
    <property type="match status" value="1"/>
</dbReference>
<dbReference type="Pfam" id="PF00196">
    <property type="entry name" value="GerE"/>
    <property type="match status" value="1"/>
</dbReference>
<dbReference type="InterPro" id="IPR011006">
    <property type="entry name" value="CheY-like_superfamily"/>
</dbReference>
<dbReference type="PANTHER" id="PTHR43214">
    <property type="entry name" value="TWO-COMPONENT RESPONSE REGULATOR"/>
    <property type="match status" value="1"/>
</dbReference>
<dbReference type="GO" id="GO:0006355">
    <property type="term" value="P:regulation of DNA-templated transcription"/>
    <property type="evidence" value="ECO:0007669"/>
    <property type="project" value="InterPro"/>
</dbReference>
<dbReference type="InterPro" id="IPR039420">
    <property type="entry name" value="WalR-like"/>
</dbReference>
<organism evidence="6 7">
    <name type="scientific">Azohydromonas caseinilytica</name>
    <dbReference type="NCBI Taxonomy" id="2728836"/>
    <lineage>
        <taxon>Bacteria</taxon>
        <taxon>Pseudomonadati</taxon>
        <taxon>Pseudomonadota</taxon>
        <taxon>Betaproteobacteria</taxon>
        <taxon>Burkholderiales</taxon>
        <taxon>Sphaerotilaceae</taxon>
        <taxon>Azohydromonas</taxon>
    </lineage>
</organism>
<sequence length="227" mass="25074">MLPLPVPQTGPATPAEAPAATPARIRLLVADDHHVVLDGLSTILDMQADLQVVAQASDGAQAVELWRRTHPDVGLIDLSMPRLSGVEAIAEIRRHEPRAKLIILTTYDGDEDIYRGLHAGAMAYLLKDVRREELLRCIRVVHEGGHYIRPELAGRLASRLTRDELSHRELEVLALVERGLSNKHIARELQVAEGTVKTHVKAILAKLEARSRTEAIAIGVRRGLIKR</sequence>
<dbReference type="Gene3D" id="3.40.50.2300">
    <property type="match status" value="1"/>
</dbReference>
<dbReference type="InterPro" id="IPR058245">
    <property type="entry name" value="NreC/VraR/RcsB-like_REC"/>
</dbReference>
<dbReference type="SUPFAM" id="SSF52172">
    <property type="entry name" value="CheY-like"/>
    <property type="match status" value="1"/>
</dbReference>
<keyword evidence="2" id="KW-0238">DNA-binding</keyword>
<dbReference type="SMART" id="SM00448">
    <property type="entry name" value="REC"/>
    <property type="match status" value="1"/>
</dbReference>
<evidence type="ECO:0000313" key="7">
    <source>
        <dbReference type="Proteomes" id="UP000574067"/>
    </source>
</evidence>
<dbReference type="PROSITE" id="PS50110">
    <property type="entry name" value="RESPONSE_REGULATORY"/>
    <property type="match status" value="1"/>
</dbReference>
<accession>A0A848FI20</accession>
<dbReference type="PANTHER" id="PTHR43214:SF43">
    <property type="entry name" value="TWO-COMPONENT RESPONSE REGULATOR"/>
    <property type="match status" value="1"/>
</dbReference>
<dbReference type="PROSITE" id="PS50043">
    <property type="entry name" value="HTH_LUXR_2"/>
    <property type="match status" value="1"/>
</dbReference>
<evidence type="ECO:0000313" key="6">
    <source>
        <dbReference type="EMBL" id="NML17919.1"/>
    </source>
</evidence>
<dbReference type="InterPro" id="IPR001789">
    <property type="entry name" value="Sig_transdc_resp-reg_receiver"/>
</dbReference>
<dbReference type="SMART" id="SM00421">
    <property type="entry name" value="HTH_LUXR"/>
    <property type="match status" value="1"/>
</dbReference>
<keyword evidence="7" id="KW-1185">Reference proteome</keyword>
<dbReference type="SUPFAM" id="SSF46894">
    <property type="entry name" value="C-terminal effector domain of the bipartite response regulators"/>
    <property type="match status" value="1"/>
</dbReference>
<dbReference type="InterPro" id="IPR000792">
    <property type="entry name" value="Tscrpt_reg_LuxR_C"/>
</dbReference>
<dbReference type="Proteomes" id="UP000574067">
    <property type="component" value="Unassembled WGS sequence"/>
</dbReference>
<protein>
    <submittedName>
        <fullName evidence="6">Response regulator transcription factor</fullName>
    </submittedName>
</protein>
<evidence type="ECO:0000259" key="5">
    <source>
        <dbReference type="PROSITE" id="PS50110"/>
    </source>
</evidence>
<gene>
    <name evidence="6" type="ORF">HHL10_23390</name>
</gene>
<dbReference type="Pfam" id="PF00072">
    <property type="entry name" value="Response_reg"/>
    <property type="match status" value="1"/>
</dbReference>
<dbReference type="CDD" id="cd06170">
    <property type="entry name" value="LuxR_C_like"/>
    <property type="match status" value="1"/>
</dbReference>
<feature type="modified residue" description="4-aspartylphosphate" evidence="3">
    <location>
        <position position="77"/>
    </location>
</feature>
<evidence type="ECO:0000256" key="1">
    <source>
        <dbReference type="ARBA" id="ARBA00022553"/>
    </source>
</evidence>
<reference evidence="6 7" key="1">
    <citation type="submission" date="2020-04" db="EMBL/GenBank/DDBJ databases">
        <title>Azohydromonas sp. isolated from soil.</title>
        <authorList>
            <person name="Dahal R.H."/>
        </authorList>
    </citation>
    <scope>NUCLEOTIDE SEQUENCE [LARGE SCALE GENOMIC DNA]</scope>
    <source>
        <strain evidence="6 7">G-1-1-14</strain>
    </source>
</reference>
<proteinExistence type="predicted"/>
<dbReference type="AlphaFoldDB" id="A0A848FI20"/>
<keyword evidence="1 3" id="KW-0597">Phosphoprotein</keyword>
<feature type="domain" description="HTH luxR-type" evidence="4">
    <location>
        <begin position="158"/>
        <end position="223"/>
    </location>
</feature>
<evidence type="ECO:0000256" key="3">
    <source>
        <dbReference type="PROSITE-ProRule" id="PRU00169"/>
    </source>
</evidence>
<dbReference type="GO" id="GO:0000160">
    <property type="term" value="P:phosphorelay signal transduction system"/>
    <property type="evidence" value="ECO:0007669"/>
    <property type="project" value="InterPro"/>
</dbReference>
<dbReference type="PRINTS" id="PR00038">
    <property type="entry name" value="HTHLUXR"/>
</dbReference>
<dbReference type="CDD" id="cd17535">
    <property type="entry name" value="REC_NarL-like"/>
    <property type="match status" value="1"/>
</dbReference>
<feature type="domain" description="Response regulatory" evidence="5">
    <location>
        <begin position="26"/>
        <end position="142"/>
    </location>
</feature>